<evidence type="ECO:0000313" key="4">
    <source>
        <dbReference type="Proteomes" id="UP000256424"/>
    </source>
</evidence>
<dbReference type="Proteomes" id="UP000256424">
    <property type="component" value="Unassembled WGS sequence"/>
</dbReference>
<proteinExistence type="predicted"/>
<organism evidence="3 4">
    <name type="scientific">Helicobacter aurati</name>
    <dbReference type="NCBI Taxonomy" id="137778"/>
    <lineage>
        <taxon>Bacteria</taxon>
        <taxon>Pseudomonadati</taxon>
        <taxon>Campylobacterota</taxon>
        <taxon>Epsilonproteobacteria</taxon>
        <taxon>Campylobacterales</taxon>
        <taxon>Helicobacteraceae</taxon>
        <taxon>Helicobacter</taxon>
    </lineage>
</organism>
<dbReference type="InterPro" id="IPR054266">
    <property type="entry name" value="DUF6997"/>
</dbReference>
<dbReference type="Pfam" id="PF22518">
    <property type="entry name" value="DUF6997"/>
    <property type="match status" value="1"/>
</dbReference>
<dbReference type="Pfam" id="PF22515">
    <property type="entry name" value="DUF6996"/>
    <property type="match status" value="1"/>
</dbReference>
<dbReference type="AlphaFoldDB" id="A0A3D8J4L7"/>
<feature type="domain" description="DUF6996" evidence="1">
    <location>
        <begin position="20"/>
        <end position="83"/>
    </location>
</feature>
<evidence type="ECO:0000259" key="2">
    <source>
        <dbReference type="Pfam" id="PF22518"/>
    </source>
</evidence>
<reference evidence="3 4" key="1">
    <citation type="submission" date="2018-04" db="EMBL/GenBank/DDBJ databases">
        <title>Novel Campyloabacter and Helicobacter Species and Strains.</title>
        <authorList>
            <person name="Mannion A.J."/>
            <person name="Shen Z."/>
            <person name="Fox J.G."/>
        </authorList>
    </citation>
    <scope>NUCLEOTIDE SEQUENCE [LARGE SCALE GENOMIC DNA]</scope>
    <source>
        <strain evidence="3 4">MIT 97-5075</strain>
    </source>
</reference>
<protein>
    <submittedName>
        <fullName evidence="3">Uncharacterized protein</fullName>
    </submittedName>
</protein>
<dbReference type="OrthoDB" id="5320170at2"/>
<dbReference type="RefSeq" id="WP_104762804.1">
    <property type="nucleotide sequence ID" value="NZ_FZPM01000009.1"/>
</dbReference>
<keyword evidence="4" id="KW-1185">Reference proteome</keyword>
<sequence length="266" mass="31592">MSKNNEQQDVSNKKHLVLEALLERCQKRNNLIFDNDLVKEICREYHFGNPFDVTKLDSKDKLPLSFLEQDVCLLHLGKGRHRFVHGVDKLYHTFEAMQVSIEWEYKKSLLNEYNNSESNILSVANNQRILHYFLFGEDLEFENVEIENRPKTYFPHRTKTTLNYYFNKQEVIAENQQIEIDLTLEYNGTIGVFEAKNGTPKDFNICQIYHPFLYYYNSGLKIKHITCVYLVRNADSLNLWAYTFDEPKCLDSIRFLKSCEYNLVRK</sequence>
<accession>A0A3D8J4L7</accession>
<evidence type="ECO:0000259" key="1">
    <source>
        <dbReference type="Pfam" id="PF22515"/>
    </source>
</evidence>
<comment type="caution">
    <text evidence="3">The sequence shown here is derived from an EMBL/GenBank/DDBJ whole genome shotgun (WGS) entry which is preliminary data.</text>
</comment>
<gene>
    <name evidence="3" type="ORF">CQA66_04985</name>
</gene>
<dbReference type="InterPro" id="IPR054265">
    <property type="entry name" value="DUF6996"/>
</dbReference>
<dbReference type="EMBL" id="NXLW01000007">
    <property type="protein sequence ID" value="RDU72418.1"/>
    <property type="molecule type" value="Genomic_DNA"/>
</dbReference>
<name>A0A3D8J4L7_9HELI</name>
<evidence type="ECO:0000313" key="3">
    <source>
        <dbReference type="EMBL" id="RDU72418.1"/>
    </source>
</evidence>
<feature type="domain" description="DUF6997" evidence="2">
    <location>
        <begin position="89"/>
        <end position="261"/>
    </location>
</feature>